<gene>
    <name evidence="10" type="ORF">GJ744_001389</name>
</gene>
<protein>
    <recommendedName>
        <fullName evidence="9">C2H2-type domain-containing protein</fullName>
    </recommendedName>
</protein>
<feature type="compositionally biased region" description="Low complexity" evidence="8">
    <location>
        <begin position="309"/>
        <end position="335"/>
    </location>
</feature>
<keyword evidence="4 7" id="KW-0863">Zinc-finger</keyword>
<evidence type="ECO:0000313" key="10">
    <source>
        <dbReference type="EMBL" id="KAF7512454.1"/>
    </source>
</evidence>
<dbReference type="EMBL" id="JAACFV010000012">
    <property type="protein sequence ID" value="KAF7512454.1"/>
    <property type="molecule type" value="Genomic_DNA"/>
</dbReference>
<evidence type="ECO:0000256" key="7">
    <source>
        <dbReference type="PROSITE-ProRule" id="PRU00042"/>
    </source>
</evidence>
<dbReference type="AlphaFoldDB" id="A0A8H7E6Q1"/>
<dbReference type="InterPro" id="IPR050888">
    <property type="entry name" value="ZnF_C2H2-type_TF"/>
</dbReference>
<keyword evidence="6" id="KW-0539">Nucleus</keyword>
<evidence type="ECO:0000259" key="9">
    <source>
        <dbReference type="PROSITE" id="PS50157"/>
    </source>
</evidence>
<keyword evidence="3" id="KW-0677">Repeat</keyword>
<dbReference type="SUPFAM" id="SSF57667">
    <property type="entry name" value="beta-beta-alpha zinc fingers"/>
    <property type="match status" value="1"/>
</dbReference>
<dbReference type="GO" id="GO:0008270">
    <property type="term" value="F:zinc ion binding"/>
    <property type="evidence" value="ECO:0007669"/>
    <property type="project" value="UniProtKB-KW"/>
</dbReference>
<feature type="domain" description="C2H2-type" evidence="9">
    <location>
        <begin position="382"/>
        <end position="411"/>
    </location>
</feature>
<dbReference type="InterPro" id="IPR036236">
    <property type="entry name" value="Znf_C2H2_sf"/>
</dbReference>
<keyword evidence="11" id="KW-1185">Reference proteome</keyword>
<dbReference type="Gene3D" id="3.30.160.60">
    <property type="entry name" value="Classic Zinc Finger"/>
    <property type="match status" value="1"/>
</dbReference>
<evidence type="ECO:0000256" key="4">
    <source>
        <dbReference type="ARBA" id="ARBA00022771"/>
    </source>
</evidence>
<evidence type="ECO:0000256" key="6">
    <source>
        <dbReference type="ARBA" id="ARBA00023242"/>
    </source>
</evidence>
<sequence length="499" mass="54418">MASYNSFNSGMSSNMETFWTPYQDQQMWQGLTIGEDAESSQIPSQDMLQPPNSAYTSTPLMPCTYTQHNQYIEPQGNMINDPPVWHQESLQSAGAIHDDMLAAISDEELLDLASLIMPPEGSQYPVNETGDQIPVATQQDMRTGSLMMSYDDFQSPFVPTHQPYPDISDATLERLLAGPSTSPPPPPLHGQQEVPDTTVPNNVFGGIQGLGPSYPPPYMPTAGPSTYDPATYQQPPPQAFYFDHSPAPAPDPLPAQITAAPPPQLQLEGQLPLPPLTSPIVSSSFINNATIASSSSSFSFSPSINSTTVASSDFSSTTTNSSHSNTTSAASSRNNTPKKRRAAAHKRQIEQTCKVAGCSYKSCNKEEFRRHTESVHQKIRRHHCDICDSNFNDASGLSKHKKTDSHRQRAKAQGIELGGKTMFACRFCINHGVNPTKFRRADHLKRHLRECKNCEKKEDGLPVGYGGGIGGMSNGALRDGPGFVFVHSEVSEDETLGLF</sequence>
<dbReference type="PANTHER" id="PTHR24406">
    <property type="entry name" value="TRANSCRIPTIONAL REPRESSOR CTCFL-RELATED"/>
    <property type="match status" value="1"/>
</dbReference>
<dbReference type="PROSITE" id="PS00028">
    <property type="entry name" value="ZINC_FINGER_C2H2_1"/>
    <property type="match status" value="1"/>
</dbReference>
<evidence type="ECO:0000256" key="8">
    <source>
        <dbReference type="SAM" id="MobiDB-lite"/>
    </source>
</evidence>
<dbReference type="InterPro" id="IPR013087">
    <property type="entry name" value="Znf_C2H2_type"/>
</dbReference>
<dbReference type="SMART" id="SM00355">
    <property type="entry name" value="ZnF_C2H2"/>
    <property type="match status" value="3"/>
</dbReference>
<evidence type="ECO:0000256" key="3">
    <source>
        <dbReference type="ARBA" id="ARBA00022737"/>
    </source>
</evidence>
<evidence type="ECO:0000256" key="2">
    <source>
        <dbReference type="ARBA" id="ARBA00022723"/>
    </source>
</evidence>
<comment type="caution">
    <text evidence="10">The sequence shown here is derived from an EMBL/GenBank/DDBJ whole genome shotgun (WGS) entry which is preliminary data.</text>
</comment>
<evidence type="ECO:0000256" key="5">
    <source>
        <dbReference type="ARBA" id="ARBA00022833"/>
    </source>
</evidence>
<feature type="compositionally biased region" description="Basic residues" evidence="8">
    <location>
        <begin position="336"/>
        <end position="346"/>
    </location>
</feature>
<dbReference type="GO" id="GO:0005634">
    <property type="term" value="C:nucleus"/>
    <property type="evidence" value="ECO:0007669"/>
    <property type="project" value="UniProtKB-SubCell"/>
</dbReference>
<feature type="region of interest" description="Disordered" evidence="8">
    <location>
        <begin position="309"/>
        <end position="348"/>
    </location>
</feature>
<keyword evidence="2" id="KW-0479">Metal-binding</keyword>
<dbReference type="OrthoDB" id="3437960at2759"/>
<accession>A0A8H7E6Q1</accession>
<proteinExistence type="predicted"/>
<keyword evidence="5" id="KW-0862">Zinc</keyword>
<reference evidence="10" key="1">
    <citation type="submission" date="2020-02" db="EMBL/GenBank/DDBJ databases">
        <authorList>
            <person name="Palmer J.M."/>
        </authorList>
    </citation>
    <scope>NUCLEOTIDE SEQUENCE</scope>
    <source>
        <strain evidence="10">EPUS1.4</strain>
        <tissue evidence="10">Thallus</tissue>
    </source>
</reference>
<dbReference type="Proteomes" id="UP000606974">
    <property type="component" value="Unassembled WGS sequence"/>
</dbReference>
<comment type="subcellular location">
    <subcellularLocation>
        <location evidence="1">Nucleus</location>
    </subcellularLocation>
</comment>
<evidence type="ECO:0000313" key="11">
    <source>
        <dbReference type="Proteomes" id="UP000606974"/>
    </source>
</evidence>
<name>A0A8H7E6Q1_9EURO</name>
<organism evidence="10 11">
    <name type="scientific">Endocarpon pusillum</name>
    <dbReference type="NCBI Taxonomy" id="364733"/>
    <lineage>
        <taxon>Eukaryota</taxon>
        <taxon>Fungi</taxon>
        <taxon>Dikarya</taxon>
        <taxon>Ascomycota</taxon>
        <taxon>Pezizomycotina</taxon>
        <taxon>Eurotiomycetes</taxon>
        <taxon>Chaetothyriomycetidae</taxon>
        <taxon>Verrucariales</taxon>
        <taxon>Verrucariaceae</taxon>
        <taxon>Endocarpon</taxon>
    </lineage>
</organism>
<evidence type="ECO:0000256" key="1">
    <source>
        <dbReference type="ARBA" id="ARBA00004123"/>
    </source>
</evidence>
<dbReference type="PROSITE" id="PS50157">
    <property type="entry name" value="ZINC_FINGER_C2H2_2"/>
    <property type="match status" value="1"/>
</dbReference>